<keyword evidence="2" id="KW-0131">Cell cycle</keyword>
<evidence type="ECO:0000313" key="2">
    <source>
        <dbReference type="EMBL" id="KKU38044.1"/>
    </source>
</evidence>
<comment type="caution">
    <text evidence="2">The sequence shown here is derived from an EMBL/GenBank/DDBJ whole genome shotgun (WGS) entry which is preliminary data.</text>
</comment>
<dbReference type="SUPFAM" id="SSF53067">
    <property type="entry name" value="Actin-like ATPase domain"/>
    <property type="match status" value="2"/>
</dbReference>
<dbReference type="GO" id="GO:0051301">
    <property type="term" value="P:cell division"/>
    <property type="evidence" value="ECO:0007669"/>
    <property type="project" value="UniProtKB-KW"/>
</dbReference>
<reference evidence="2 3" key="1">
    <citation type="journal article" date="2015" name="Nature">
        <title>rRNA introns, odd ribosomes, and small enigmatic genomes across a large radiation of phyla.</title>
        <authorList>
            <person name="Brown C.T."/>
            <person name="Hug L.A."/>
            <person name="Thomas B.C."/>
            <person name="Sharon I."/>
            <person name="Castelle C.J."/>
            <person name="Singh A."/>
            <person name="Wilkins M.J."/>
            <person name="Williams K.H."/>
            <person name="Banfield J.F."/>
        </authorList>
    </citation>
    <scope>NUCLEOTIDE SEQUENCE [LARGE SCALE GENOMIC DNA]</scope>
</reference>
<keyword evidence="2" id="KW-0132">Cell division</keyword>
<dbReference type="SMART" id="SM00842">
    <property type="entry name" value="FtsA"/>
    <property type="match status" value="1"/>
</dbReference>
<dbReference type="PANTHER" id="PTHR32432">
    <property type="entry name" value="CELL DIVISION PROTEIN FTSA-RELATED"/>
    <property type="match status" value="1"/>
</dbReference>
<organism evidence="2 3">
    <name type="scientific">Candidatus Azambacteria bacterium GW2011_GWF2_46_32</name>
    <dbReference type="NCBI Taxonomy" id="1618628"/>
    <lineage>
        <taxon>Bacteria</taxon>
        <taxon>Candidatus Azamiibacteriota</taxon>
    </lineage>
</organism>
<dbReference type="Gene3D" id="3.30.420.40">
    <property type="match status" value="2"/>
</dbReference>
<proteinExistence type="predicted"/>
<dbReference type="EMBL" id="LCMM01000007">
    <property type="protein sequence ID" value="KKU38044.1"/>
    <property type="molecule type" value="Genomic_DNA"/>
</dbReference>
<protein>
    <submittedName>
        <fullName evidence="2">Cell division protein FtsA</fullName>
    </submittedName>
</protein>
<feature type="domain" description="SHS2" evidence="1">
    <location>
        <begin position="17"/>
        <end position="218"/>
    </location>
</feature>
<name>A0A0G1PZ52_9BACT</name>
<evidence type="ECO:0000313" key="3">
    <source>
        <dbReference type="Proteomes" id="UP000034856"/>
    </source>
</evidence>
<dbReference type="InterPro" id="IPR043129">
    <property type="entry name" value="ATPase_NBD"/>
</dbReference>
<gene>
    <name evidence="2" type="ORF">UX51_C0007G0022</name>
</gene>
<evidence type="ECO:0000259" key="1">
    <source>
        <dbReference type="SMART" id="SM00842"/>
    </source>
</evidence>
<dbReference type="InterPro" id="IPR050696">
    <property type="entry name" value="FtsA/MreB"/>
</dbReference>
<dbReference type="Gene3D" id="3.30.1490.300">
    <property type="match status" value="1"/>
</dbReference>
<sequence>MLFSKIFGRGIIKEERFLVLDIGSQTIKAILFSVSKGRGRIIGAAKVVRREAKPGEEILSDPAELILNCGRAIRLAAGELSADVRTIIGVSGAALRGEVTKMSFVREDQRTKIDLLEIKNVLQKIQWRAYEKIKRKLSLEAGYPESEIRLIGAWAERVGIDGYPVSEPLGMQGKEITLSIFNTYISQGNLDVIEKIGRELNLKIFHVASEAYALAKSLKPQIFSEHEGAVLLDVGAGLTAVSLIRRGFYEGTKIFSLGGANFTKKIAAELGIGFWEAEEIKLKYSRGLLSSGVSQKIARIFESDMAVLGGGAEMALAEFSQTDVFPPDIFILGGCGQLRGLEKYLKNYNWNQYLPFGEPPRIRMLGIEDFDNLEDMSSYLKGPEDLPAAGLAGLALKLLGEEDILNRTLRRILRIMQFS</sequence>
<dbReference type="PANTHER" id="PTHR32432:SF3">
    <property type="entry name" value="ETHANOLAMINE UTILIZATION PROTEIN EUTJ"/>
    <property type="match status" value="1"/>
</dbReference>
<dbReference type="InterPro" id="IPR003494">
    <property type="entry name" value="SHS2_FtsA"/>
</dbReference>
<dbReference type="Pfam" id="PF14450">
    <property type="entry name" value="FtsA"/>
    <property type="match status" value="1"/>
</dbReference>
<accession>A0A0G1PZ52</accession>
<dbReference type="AlphaFoldDB" id="A0A0G1PZ52"/>
<dbReference type="Proteomes" id="UP000034856">
    <property type="component" value="Unassembled WGS sequence"/>
</dbReference>